<evidence type="ECO:0000313" key="1">
    <source>
        <dbReference type="EMBL" id="CAG8619869.1"/>
    </source>
</evidence>
<dbReference type="Proteomes" id="UP000789375">
    <property type="component" value="Unassembled WGS sequence"/>
</dbReference>
<comment type="caution">
    <text evidence="1">The sequence shown here is derived from an EMBL/GenBank/DDBJ whole genome shotgun (WGS) entry which is preliminary data.</text>
</comment>
<protein>
    <submittedName>
        <fullName evidence="1">2561_t:CDS:1</fullName>
    </submittedName>
</protein>
<proteinExistence type="predicted"/>
<gene>
    <name evidence="1" type="ORF">FMOSSE_LOCUS9923</name>
</gene>
<sequence>MSSAELGQLACFQILNGSTSYAITRNILRITTSITHDFVWNDRNTEQLDETQKIRFAVPIQDLLPKLYIRVIS</sequence>
<organism evidence="1 2">
    <name type="scientific">Funneliformis mosseae</name>
    <name type="common">Endomycorrhizal fungus</name>
    <name type="synonym">Glomus mosseae</name>
    <dbReference type="NCBI Taxonomy" id="27381"/>
    <lineage>
        <taxon>Eukaryota</taxon>
        <taxon>Fungi</taxon>
        <taxon>Fungi incertae sedis</taxon>
        <taxon>Mucoromycota</taxon>
        <taxon>Glomeromycotina</taxon>
        <taxon>Glomeromycetes</taxon>
        <taxon>Glomerales</taxon>
        <taxon>Glomeraceae</taxon>
        <taxon>Funneliformis</taxon>
    </lineage>
</organism>
<keyword evidence="2" id="KW-1185">Reference proteome</keyword>
<accession>A0A9N9CXL0</accession>
<dbReference type="AlphaFoldDB" id="A0A9N9CXL0"/>
<dbReference type="EMBL" id="CAJVPP010003068">
    <property type="protein sequence ID" value="CAG8619869.1"/>
    <property type="molecule type" value="Genomic_DNA"/>
</dbReference>
<evidence type="ECO:0000313" key="2">
    <source>
        <dbReference type="Proteomes" id="UP000789375"/>
    </source>
</evidence>
<name>A0A9N9CXL0_FUNMO</name>
<reference evidence="1" key="1">
    <citation type="submission" date="2021-06" db="EMBL/GenBank/DDBJ databases">
        <authorList>
            <person name="Kallberg Y."/>
            <person name="Tangrot J."/>
            <person name="Rosling A."/>
        </authorList>
    </citation>
    <scope>NUCLEOTIDE SEQUENCE</scope>
    <source>
        <strain evidence="1">87-6 pot B 2015</strain>
    </source>
</reference>